<organism evidence="2 3">
    <name type="scientific">Pseudoalteromonas caenipelagi</name>
    <dbReference type="NCBI Taxonomy" id="2726988"/>
    <lineage>
        <taxon>Bacteria</taxon>
        <taxon>Pseudomonadati</taxon>
        <taxon>Pseudomonadota</taxon>
        <taxon>Gammaproteobacteria</taxon>
        <taxon>Alteromonadales</taxon>
        <taxon>Pseudoalteromonadaceae</taxon>
        <taxon>Pseudoalteromonas</taxon>
    </lineage>
</organism>
<dbReference type="InterPro" id="IPR029063">
    <property type="entry name" value="SAM-dependent_MTases_sf"/>
</dbReference>
<dbReference type="SUPFAM" id="SSF53335">
    <property type="entry name" value="S-adenosyl-L-methionine-dependent methyltransferases"/>
    <property type="match status" value="1"/>
</dbReference>
<reference evidence="2 3" key="1">
    <citation type="submission" date="2020-04" db="EMBL/GenBank/DDBJ databases">
        <title>Pseudoalteromonas caenipelagi sp. nov., isolated from a tidal flat.</title>
        <authorList>
            <person name="Park S."/>
            <person name="Yoon J.-H."/>
        </authorList>
    </citation>
    <scope>NUCLEOTIDE SEQUENCE [LARGE SCALE GENOMIC DNA]</scope>
    <source>
        <strain evidence="2 3">JBTF-M23</strain>
    </source>
</reference>
<name>A0A849VB77_9GAMM</name>
<dbReference type="InterPro" id="IPR019446">
    <property type="entry name" value="BMT5-like"/>
</dbReference>
<dbReference type="GO" id="GO:0005737">
    <property type="term" value="C:cytoplasm"/>
    <property type="evidence" value="ECO:0007669"/>
    <property type="project" value="TreeGrafter"/>
</dbReference>
<protein>
    <submittedName>
        <fullName evidence="2">DUF2431 domain-containing protein</fullName>
    </submittedName>
</protein>
<proteinExistence type="predicted"/>
<dbReference type="GO" id="GO:0070042">
    <property type="term" value="F:rRNA (uridine-N3-)-methyltransferase activity"/>
    <property type="evidence" value="ECO:0007669"/>
    <property type="project" value="InterPro"/>
</dbReference>
<evidence type="ECO:0000313" key="3">
    <source>
        <dbReference type="Proteomes" id="UP000586305"/>
    </source>
</evidence>
<dbReference type="PANTHER" id="PTHR11538">
    <property type="entry name" value="PHENYLALANYL-TRNA SYNTHETASE"/>
    <property type="match status" value="1"/>
</dbReference>
<accession>A0A849VB77</accession>
<dbReference type="Pfam" id="PF10354">
    <property type="entry name" value="BMT5-like"/>
    <property type="match status" value="1"/>
</dbReference>
<gene>
    <name evidence="2" type="ORF">HG263_05695</name>
</gene>
<comment type="caution">
    <text evidence="2">The sequence shown here is derived from an EMBL/GenBank/DDBJ whole genome shotgun (WGS) entry which is preliminary data.</text>
</comment>
<dbReference type="EMBL" id="JABBPG010000002">
    <property type="protein sequence ID" value="NOU50030.1"/>
    <property type="molecule type" value="Genomic_DNA"/>
</dbReference>
<dbReference type="PANTHER" id="PTHR11538:SF26">
    <property type="entry name" value="FERREDOXIN-FOLD ANTICODON-BINDING DOMAIN-CONTAINING PROTEIN 1"/>
    <property type="match status" value="1"/>
</dbReference>
<dbReference type="RefSeq" id="WP_171625109.1">
    <property type="nucleotide sequence ID" value="NZ_JABBPG010000002.1"/>
</dbReference>
<dbReference type="GO" id="GO:0070475">
    <property type="term" value="P:rRNA base methylation"/>
    <property type="evidence" value="ECO:0007669"/>
    <property type="project" value="InterPro"/>
</dbReference>
<evidence type="ECO:0000313" key="2">
    <source>
        <dbReference type="EMBL" id="NOU50030.1"/>
    </source>
</evidence>
<dbReference type="Proteomes" id="UP000586305">
    <property type="component" value="Unassembled WGS sequence"/>
</dbReference>
<keyword evidence="3" id="KW-1185">Reference proteome</keyword>
<sequence>MIIEKHWRILTVGDGDLSFSHALHSLISSGQVTASTYDSEQVIRNKYQFHALDLLAQQNIPYLAEFDVTDSHAWQRLAPQKYDLVIFQFPLIPAFSSHKEFEQSKLSVNTLNRALLRQFLDNAYHFALDPNGPMLCYITSKDVKPYCEWDLEGTLTNNSIVQYLGQHPFNIEQFPGYKIRNVDRDKHVKDTSGITYAFSAKPNRSLEKQLHMPQYLGDHHCSMCRAGPFYSVADAQAHLDSKKHKAMQKHQQAWLNYLATYKSHYT</sequence>
<feature type="domain" description="25S rRNA (uridine-N(3))-methyltransferase BMT5-like" evidence="1">
    <location>
        <begin position="10"/>
        <end position="180"/>
    </location>
</feature>
<evidence type="ECO:0000259" key="1">
    <source>
        <dbReference type="Pfam" id="PF10354"/>
    </source>
</evidence>
<dbReference type="AlphaFoldDB" id="A0A849VB77"/>